<organism evidence="1 2">
    <name type="scientific">Streblomastix strix</name>
    <dbReference type="NCBI Taxonomy" id="222440"/>
    <lineage>
        <taxon>Eukaryota</taxon>
        <taxon>Metamonada</taxon>
        <taxon>Preaxostyla</taxon>
        <taxon>Oxymonadida</taxon>
        <taxon>Streblomastigidae</taxon>
        <taxon>Streblomastix</taxon>
    </lineage>
</organism>
<proteinExistence type="predicted"/>
<dbReference type="AlphaFoldDB" id="A0A5J4TK04"/>
<dbReference type="EMBL" id="SNRW01030185">
    <property type="protein sequence ID" value="KAA6358222.1"/>
    <property type="molecule type" value="Genomic_DNA"/>
</dbReference>
<dbReference type="InterPro" id="IPR052920">
    <property type="entry name" value="DNA-binding_regulatory"/>
</dbReference>
<dbReference type="SUPFAM" id="SSF53474">
    <property type="entry name" value="alpha/beta-Hydrolases"/>
    <property type="match status" value="1"/>
</dbReference>
<dbReference type="PANTHER" id="PTHR43358:SF4">
    <property type="entry name" value="ALPHA_BETA HYDROLASE FOLD-1 DOMAIN-CONTAINING PROTEIN"/>
    <property type="match status" value="1"/>
</dbReference>
<reference evidence="1 2" key="1">
    <citation type="submission" date="2019-03" db="EMBL/GenBank/DDBJ databases">
        <title>Single cell metagenomics reveals metabolic interactions within the superorganism composed of flagellate Streblomastix strix and complex community of Bacteroidetes bacteria on its surface.</title>
        <authorList>
            <person name="Treitli S.C."/>
            <person name="Kolisko M."/>
            <person name="Husnik F."/>
            <person name="Keeling P."/>
            <person name="Hampl V."/>
        </authorList>
    </citation>
    <scope>NUCLEOTIDE SEQUENCE [LARGE SCALE GENOMIC DNA]</scope>
    <source>
        <strain evidence="1">ST1C</strain>
    </source>
</reference>
<evidence type="ECO:0008006" key="3">
    <source>
        <dbReference type="Google" id="ProtNLM"/>
    </source>
</evidence>
<accession>A0A5J4TK04</accession>
<protein>
    <recommendedName>
        <fullName evidence="3">Serine aminopeptidase S33 domain-containing protein</fullName>
    </recommendedName>
</protein>
<dbReference type="InterPro" id="IPR029058">
    <property type="entry name" value="AB_hydrolase_fold"/>
</dbReference>
<feature type="non-terminal residue" evidence="1">
    <location>
        <position position="146"/>
    </location>
</feature>
<sequence>MALTERELKEAEEITQMLIRPERARYPPEDILEDKCDFDDIPFKISYFDITNRRKEIIKAILWHHQSLALNKDTPVIVCSHGNAENKQSSGDIAYLMRKEQIAVVGFDFSGCGNSGGQYVTMGKNELPDLEDVIENIKTKFGFQKI</sequence>
<dbReference type="OrthoDB" id="10249433at2759"/>
<evidence type="ECO:0000313" key="1">
    <source>
        <dbReference type="EMBL" id="KAA6358222.1"/>
    </source>
</evidence>
<dbReference type="PANTHER" id="PTHR43358">
    <property type="entry name" value="ALPHA/BETA-HYDROLASE"/>
    <property type="match status" value="1"/>
</dbReference>
<evidence type="ECO:0000313" key="2">
    <source>
        <dbReference type="Proteomes" id="UP000324800"/>
    </source>
</evidence>
<dbReference type="Gene3D" id="3.40.50.1820">
    <property type="entry name" value="alpha/beta hydrolase"/>
    <property type="match status" value="1"/>
</dbReference>
<gene>
    <name evidence="1" type="ORF">EZS28_046251</name>
</gene>
<dbReference type="Proteomes" id="UP000324800">
    <property type="component" value="Unassembled WGS sequence"/>
</dbReference>
<name>A0A5J4TK04_9EUKA</name>
<comment type="caution">
    <text evidence="1">The sequence shown here is derived from an EMBL/GenBank/DDBJ whole genome shotgun (WGS) entry which is preliminary data.</text>
</comment>